<dbReference type="KEGG" id="tpep:A0127_01890"/>
<accession>A0A142CTA6</accession>
<name>A0A142CTA6_9EURY</name>
<evidence type="ECO:0000313" key="1">
    <source>
        <dbReference type="EMBL" id="AMQ18008.1"/>
    </source>
</evidence>
<proteinExistence type="predicted"/>
<evidence type="ECO:0000313" key="2">
    <source>
        <dbReference type="Proteomes" id="UP000073604"/>
    </source>
</evidence>
<protein>
    <submittedName>
        <fullName evidence="1">Uncharacterized protein</fullName>
    </submittedName>
</protein>
<gene>
    <name evidence="1" type="ORF">A0127_01890</name>
</gene>
<dbReference type="RefSeq" id="WP_054841430.1">
    <property type="nucleotide sequence ID" value="NZ_CP014750.1"/>
</dbReference>
<organism evidence="1 2">
    <name type="scientific">Thermococcus peptonophilus</name>
    <dbReference type="NCBI Taxonomy" id="53952"/>
    <lineage>
        <taxon>Archaea</taxon>
        <taxon>Methanobacteriati</taxon>
        <taxon>Methanobacteriota</taxon>
        <taxon>Thermococci</taxon>
        <taxon>Thermococcales</taxon>
        <taxon>Thermococcaceae</taxon>
        <taxon>Thermococcus</taxon>
    </lineage>
</organism>
<dbReference type="GeneID" id="27139258"/>
<keyword evidence="2" id="KW-1185">Reference proteome</keyword>
<reference evidence="2" key="1">
    <citation type="submission" date="2016-03" db="EMBL/GenBank/DDBJ databases">
        <authorList>
            <person name="Oger P.M."/>
        </authorList>
    </citation>
    <scope>NUCLEOTIDE SEQUENCE [LARGE SCALE GENOMIC DNA]</scope>
    <source>
        <strain evidence="2">OG-1</strain>
    </source>
</reference>
<dbReference type="OrthoDB" id="95391at2157"/>
<sequence>MKAETVMKILPQIEEMGDVDFSQFNPPYPGVIDAFEESGREGLVEFQKFVEENDLGREVVRSFLVSLFQYLLIRYRRFNEYAVVKPAVKVFITLKGWLNENGFERDWEKLLASFVGYLVSMMPMIVENEDCETAGAYAVVIAKLAREAMEKFNNEYYDELFKSANRILDELRGKCGTDVSAVEKEKGC</sequence>
<dbReference type="EMBL" id="CP014750">
    <property type="protein sequence ID" value="AMQ18008.1"/>
    <property type="molecule type" value="Genomic_DNA"/>
</dbReference>
<dbReference type="AlphaFoldDB" id="A0A142CTA6"/>
<dbReference type="Proteomes" id="UP000073604">
    <property type="component" value="Chromosome"/>
</dbReference>